<evidence type="ECO:0000256" key="3">
    <source>
        <dbReference type="ARBA" id="ARBA00023002"/>
    </source>
</evidence>
<keyword evidence="5" id="KW-0472">Membrane</keyword>
<evidence type="ECO:0000313" key="8">
    <source>
        <dbReference type="Proteomes" id="UP000013827"/>
    </source>
</evidence>
<keyword evidence="3" id="KW-0560">Oxidoreductase</keyword>
<evidence type="ECO:0000256" key="4">
    <source>
        <dbReference type="SAM" id="MobiDB-lite"/>
    </source>
</evidence>
<dbReference type="InterPro" id="IPR036812">
    <property type="entry name" value="NAD(P)_OxRdtase_dom_sf"/>
</dbReference>
<dbReference type="Proteomes" id="UP000013827">
    <property type="component" value="Unassembled WGS sequence"/>
</dbReference>
<dbReference type="Gene3D" id="3.80.10.10">
    <property type="entry name" value="Ribonuclease Inhibitor"/>
    <property type="match status" value="2"/>
</dbReference>
<evidence type="ECO:0000256" key="1">
    <source>
        <dbReference type="ARBA" id="ARBA00007905"/>
    </source>
</evidence>
<feature type="transmembrane region" description="Helical" evidence="5">
    <location>
        <begin position="810"/>
        <end position="833"/>
    </location>
</feature>
<reference evidence="8" key="1">
    <citation type="journal article" date="2013" name="Nature">
        <title>Pan genome of the phytoplankton Emiliania underpins its global distribution.</title>
        <authorList>
            <person name="Read B.A."/>
            <person name="Kegel J."/>
            <person name="Klute M.J."/>
            <person name="Kuo A."/>
            <person name="Lefebvre S.C."/>
            <person name="Maumus F."/>
            <person name="Mayer C."/>
            <person name="Miller J."/>
            <person name="Monier A."/>
            <person name="Salamov A."/>
            <person name="Young J."/>
            <person name="Aguilar M."/>
            <person name="Claverie J.M."/>
            <person name="Frickenhaus S."/>
            <person name="Gonzalez K."/>
            <person name="Herman E.K."/>
            <person name="Lin Y.C."/>
            <person name="Napier J."/>
            <person name="Ogata H."/>
            <person name="Sarno A.F."/>
            <person name="Shmutz J."/>
            <person name="Schroeder D."/>
            <person name="de Vargas C."/>
            <person name="Verret F."/>
            <person name="von Dassow P."/>
            <person name="Valentin K."/>
            <person name="Van de Peer Y."/>
            <person name="Wheeler G."/>
            <person name="Dacks J.B."/>
            <person name="Delwiche C.F."/>
            <person name="Dyhrman S.T."/>
            <person name="Glockner G."/>
            <person name="John U."/>
            <person name="Richards T."/>
            <person name="Worden A.Z."/>
            <person name="Zhang X."/>
            <person name="Grigoriev I.V."/>
            <person name="Allen A.E."/>
            <person name="Bidle K."/>
            <person name="Borodovsky M."/>
            <person name="Bowler C."/>
            <person name="Brownlee C."/>
            <person name="Cock J.M."/>
            <person name="Elias M."/>
            <person name="Gladyshev V.N."/>
            <person name="Groth M."/>
            <person name="Guda C."/>
            <person name="Hadaegh A."/>
            <person name="Iglesias-Rodriguez M.D."/>
            <person name="Jenkins J."/>
            <person name="Jones B.M."/>
            <person name="Lawson T."/>
            <person name="Leese F."/>
            <person name="Lindquist E."/>
            <person name="Lobanov A."/>
            <person name="Lomsadze A."/>
            <person name="Malik S.B."/>
            <person name="Marsh M.E."/>
            <person name="Mackinder L."/>
            <person name="Mock T."/>
            <person name="Mueller-Roeber B."/>
            <person name="Pagarete A."/>
            <person name="Parker M."/>
            <person name="Probert I."/>
            <person name="Quesneville H."/>
            <person name="Raines C."/>
            <person name="Rensing S.A."/>
            <person name="Riano-Pachon D.M."/>
            <person name="Richier S."/>
            <person name="Rokitta S."/>
            <person name="Shiraiwa Y."/>
            <person name="Soanes D.M."/>
            <person name="van der Giezen M."/>
            <person name="Wahlund T.M."/>
            <person name="Williams B."/>
            <person name="Wilson W."/>
            <person name="Wolfe G."/>
            <person name="Wurch L.L."/>
        </authorList>
    </citation>
    <scope>NUCLEOTIDE SEQUENCE</scope>
</reference>
<dbReference type="EnsemblProtists" id="EOD30011">
    <property type="protein sequence ID" value="EOD30011"/>
    <property type="gene ID" value="EMIHUDRAFT_99472"/>
</dbReference>
<dbReference type="PROSITE" id="PS00062">
    <property type="entry name" value="ALDOKETO_REDUCTASE_2"/>
    <property type="match status" value="1"/>
</dbReference>
<dbReference type="AlphaFoldDB" id="A0A0D3K2M6"/>
<evidence type="ECO:0000256" key="5">
    <source>
        <dbReference type="SAM" id="Phobius"/>
    </source>
</evidence>
<evidence type="ECO:0000259" key="6">
    <source>
        <dbReference type="Pfam" id="PF00248"/>
    </source>
</evidence>
<dbReference type="GeneID" id="17275285"/>
<dbReference type="InterPro" id="IPR032675">
    <property type="entry name" value="LRR_dom_sf"/>
</dbReference>
<feature type="domain" description="NADP-dependent oxidoreductase" evidence="6">
    <location>
        <begin position="25"/>
        <end position="173"/>
    </location>
</feature>
<evidence type="ECO:0000313" key="7">
    <source>
        <dbReference type="EnsemblProtists" id="EOD30011"/>
    </source>
</evidence>
<keyword evidence="8" id="KW-1185">Reference proteome</keyword>
<dbReference type="PANTHER" id="PTHR43827:SF3">
    <property type="entry name" value="NADP-DEPENDENT OXIDOREDUCTASE DOMAIN-CONTAINING PROTEIN"/>
    <property type="match status" value="1"/>
</dbReference>
<dbReference type="SUPFAM" id="SSF52047">
    <property type="entry name" value="RNI-like"/>
    <property type="match status" value="1"/>
</dbReference>
<dbReference type="KEGG" id="ehx:EMIHUDRAFT_99472"/>
<dbReference type="SUPFAM" id="SSF51430">
    <property type="entry name" value="NAD(P)-linked oxidoreductase"/>
    <property type="match status" value="1"/>
</dbReference>
<keyword evidence="2" id="KW-0521">NADP</keyword>
<organism evidence="7 8">
    <name type="scientific">Emiliania huxleyi (strain CCMP1516)</name>
    <dbReference type="NCBI Taxonomy" id="280463"/>
    <lineage>
        <taxon>Eukaryota</taxon>
        <taxon>Haptista</taxon>
        <taxon>Haptophyta</taxon>
        <taxon>Prymnesiophyceae</taxon>
        <taxon>Isochrysidales</taxon>
        <taxon>Noelaerhabdaceae</taxon>
        <taxon>Emiliania</taxon>
    </lineage>
</organism>
<dbReference type="eggNOG" id="KOG1577">
    <property type="taxonomic scope" value="Eukaryota"/>
</dbReference>
<reference evidence="7" key="2">
    <citation type="submission" date="2024-10" db="UniProtKB">
        <authorList>
            <consortium name="EnsemblProtists"/>
        </authorList>
    </citation>
    <scope>IDENTIFICATION</scope>
</reference>
<sequence length="885" mass="93824">MADLAVTHPVVFGTYRLNDLPVLDLAVRQAIDAGVTLIDTAVMYNNDEAVAKIVRDTPARVGTKFKFPRTIAADLSRAIELFGPNLERVLLHRPMPYTAYAVLEEARERGLVKTIGVCNYSYRQLEELLRETCERGFAPPDIVQNELHPALNTPVIALCSQHGIVFEAHSTMSAATHLAPIASRASSGVLTPATLALLHCKAVGAHALCITTTKYEHLQENLKASATPEPARVLQELLPKDALDELALLPSTHPSCRYGRQATGERDSDAPHPLRLAMALAMLEKDMRAFRAGGVPSDLCLSLPKVARAAPRSVNGSLELARELAAHIFGIGQPGAAKFDGLLTKMRAKVEESKAERKRSAKAMMTCKIGPVDAVEKAEELPVDVPDGDTFEALLRTLEEARGPVARLTTAGALTRDGRLDLCKQVVRPRFGDLVDSIVGAAPGVVAHFLVGNNIIFKRLATTSNALSSNDADTGTDDDARIMVDAHADEPLSPSSRVVADNLKAFEQLAASAQPIRTFYLAGNGITAKSSQPIAAALLHARSLESLWLKMNPISTGAYHFGALAAASPTLVLLDLFNAGLLDAGLAALAEGLSGGGLQLAPPLQHLYLNVNGLTAEAMPSLLQIVSSLPKLESLFIGENQLGDDAAALLERMPTRPLRRLELGSNGLTDAALPSLLAFATRHRDTLRSLELSSYKSTHYFRLKPNLLASTPAGADHLVAITSTGLAYLGLDNCLPSRAVAAALLARLSTGTAACSINARQRRTAHDDEGPSPLAEPRRATDTSAFLTAAAVTVVSFAALGAVQARSTAAALAGVTAGLAAAMAGILVASGALQAPTNGKSTTTLAAVTYGSSTFSLLKHETEELQAIRRPPQLQHIFSIYRNAM</sequence>
<dbReference type="GO" id="GO:0016616">
    <property type="term" value="F:oxidoreductase activity, acting on the CH-OH group of donors, NAD or NADP as acceptor"/>
    <property type="evidence" value="ECO:0007669"/>
    <property type="project" value="UniProtKB-ARBA"/>
</dbReference>
<evidence type="ECO:0000256" key="2">
    <source>
        <dbReference type="ARBA" id="ARBA00022857"/>
    </source>
</evidence>
<dbReference type="InterPro" id="IPR020471">
    <property type="entry name" value="AKR"/>
</dbReference>
<comment type="similarity">
    <text evidence="1">Belongs to the aldo/keto reductase family.</text>
</comment>
<name>A0A0D3K2M6_EMIH1</name>
<dbReference type="InterPro" id="IPR018170">
    <property type="entry name" value="Aldo/ket_reductase_CS"/>
</dbReference>
<dbReference type="PANTHER" id="PTHR43827">
    <property type="entry name" value="2,5-DIKETO-D-GLUCONIC ACID REDUCTASE"/>
    <property type="match status" value="1"/>
</dbReference>
<dbReference type="RefSeq" id="XP_005782440.1">
    <property type="nucleotide sequence ID" value="XM_005782383.1"/>
</dbReference>
<protein>
    <recommendedName>
        <fullName evidence="6">NADP-dependent oxidoreductase domain-containing protein</fullName>
    </recommendedName>
</protein>
<dbReference type="SMART" id="SM00368">
    <property type="entry name" value="LRR_RI"/>
    <property type="match status" value="5"/>
</dbReference>
<dbReference type="Pfam" id="PF00248">
    <property type="entry name" value="Aldo_ket_red"/>
    <property type="match status" value="1"/>
</dbReference>
<dbReference type="Gene3D" id="3.20.20.100">
    <property type="entry name" value="NADP-dependent oxidoreductase domain"/>
    <property type="match status" value="1"/>
</dbReference>
<dbReference type="PaxDb" id="2903-EOD30011"/>
<keyword evidence="5" id="KW-0812">Transmembrane</keyword>
<feature type="region of interest" description="Disordered" evidence="4">
    <location>
        <begin position="759"/>
        <end position="779"/>
    </location>
</feature>
<proteinExistence type="inferred from homology"/>
<dbReference type="HOGENOM" id="CLU_341917_0_0_1"/>
<feature type="transmembrane region" description="Helical" evidence="5">
    <location>
        <begin position="785"/>
        <end position="803"/>
    </location>
</feature>
<keyword evidence="5" id="KW-1133">Transmembrane helix</keyword>
<accession>A0A0D3K2M6</accession>
<dbReference type="InterPro" id="IPR023210">
    <property type="entry name" value="NADP_OxRdtase_dom"/>
</dbReference>